<feature type="transmembrane region" description="Helical" evidence="7">
    <location>
        <begin position="175"/>
        <end position="194"/>
    </location>
</feature>
<evidence type="ECO:0000313" key="9">
    <source>
        <dbReference type="Proteomes" id="UP000682403"/>
    </source>
</evidence>
<gene>
    <name evidence="8" type="ORF">J9317_07700</name>
</gene>
<dbReference type="PANTHER" id="PTHR43337">
    <property type="entry name" value="XANTHINE/URACIL PERMEASE C887.17-RELATED"/>
    <property type="match status" value="1"/>
</dbReference>
<feature type="transmembrane region" description="Helical" evidence="7">
    <location>
        <begin position="59"/>
        <end position="82"/>
    </location>
</feature>
<keyword evidence="9" id="KW-1185">Reference proteome</keyword>
<evidence type="ECO:0000256" key="5">
    <source>
        <dbReference type="ARBA" id="ARBA00022989"/>
    </source>
</evidence>
<feature type="transmembrane region" description="Helical" evidence="7">
    <location>
        <begin position="136"/>
        <end position="155"/>
    </location>
</feature>
<keyword evidence="4 7" id="KW-0812">Transmembrane</keyword>
<accession>A0ABS5LDH1</accession>
<evidence type="ECO:0000256" key="7">
    <source>
        <dbReference type="SAM" id="Phobius"/>
    </source>
</evidence>
<evidence type="ECO:0000256" key="6">
    <source>
        <dbReference type="ARBA" id="ARBA00023136"/>
    </source>
</evidence>
<feature type="transmembrane region" description="Helical" evidence="7">
    <location>
        <begin position="238"/>
        <end position="263"/>
    </location>
</feature>
<comment type="caution">
    <text evidence="8">The sequence shown here is derived from an EMBL/GenBank/DDBJ whole genome shotgun (WGS) entry which is preliminary data.</text>
</comment>
<proteinExistence type="inferred from homology"/>
<feature type="transmembrane region" description="Helical" evidence="7">
    <location>
        <begin position="284"/>
        <end position="301"/>
    </location>
</feature>
<dbReference type="EMBL" id="JAGVRK010000001">
    <property type="protein sequence ID" value="MBS2968639.1"/>
    <property type="molecule type" value="Genomic_DNA"/>
</dbReference>
<dbReference type="InterPro" id="IPR045018">
    <property type="entry name" value="Azg-like"/>
</dbReference>
<dbReference type="Proteomes" id="UP000682403">
    <property type="component" value="Unassembled WGS sequence"/>
</dbReference>
<evidence type="ECO:0000256" key="1">
    <source>
        <dbReference type="ARBA" id="ARBA00004141"/>
    </source>
</evidence>
<feature type="transmembrane region" description="Helical" evidence="7">
    <location>
        <begin position="376"/>
        <end position="405"/>
    </location>
</feature>
<evidence type="ECO:0000313" key="8">
    <source>
        <dbReference type="EMBL" id="MBS2968639.1"/>
    </source>
</evidence>
<sequence length="436" mass="46030">MTNKEGLLLKSIFQLKENGTTFKREVLAGLVSYLTAVYIIAVNASILSDAGIPLEAGMIATVLASFIGCLLMGLIGNTPIILVPGMGVNALFTYTICQSMGIPWQQGLAVVVISGVLFAVVSFTKLTELLTASIPSALKEAITVGIGIFLTFIGLQKAGLVQASETTFVQLGDLTDPAVIASILTLLVTIVLFARGVPGHFLISILAGTMIAFSFGLVKTGTSSESSGGFSSYTDVLGSISFTGIADLAFWIGVFSLTMVIVFENVGLVHGHTAMIKRGDRFKRSLQANSISAITSGFLGTSPTVSTVETAAGISAGGRTGLTAITTGLFFLASLLFLPYIKLIPDTAIAPILILIGGLMIQNIQNIDLQDFSESFPAFLIIALIPLTYSIVDGMAFGFIAYPILKMAMKRSKEIAFPLYIIALLFLASMIFHSVH</sequence>
<feature type="transmembrane region" description="Helical" evidence="7">
    <location>
        <begin position="26"/>
        <end position="47"/>
    </location>
</feature>
<reference evidence="8 9" key="1">
    <citation type="submission" date="2021-04" db="EMBL/GenBank/DDBJ databases">
        <title>Metabacillus sp. strain KIGAM252 whole genome sequence.</title>
        <authorList>
            <person name="Seo M.-J."/>
            <person name="Cho E.-S."/>
            <person name="Hwang C.Y."/>
            <person name="Yoon D.J."/>
        </authorList>
    </citation>
    <scope>NUCLEOTIDE SEQUENCE [LARGE SCALE GENOMIC DNA]</scope>
    <source>
        <strain evidence="8 9">KIGAM252</strain>
    </source>
</reference>
<feature type="transmembrane region" description="Helical" evidence="7">
    <location>
        <begin position="321"/>
        <end position="341"/>
    </location>
</feature>
<dbReference type="PANTHER" id="PTHR43337:SF2">
    <property type="entry name" value="XANTHINE_URACIL PERMEASE"/>
    <property type="match status" value="1"/>
</dbReference>
<feature type="transmembrane region" description="Helical" evidence="7">
    <location>
        <begin position="348"/>
        <end position="364"/>
    </location>
</feature>
<dbReference type="RefSeq" id="WP_211557614.1">
    <property type="nucleotide sequence ID" value="NZ_JAGVRK010000001.1"/>
</dbReference>
<evidence type="ECO:0000256" key="3">
    <source>
        <dbReference type="ARBA" id="ARBA00022448"/>
    </source>
</evidence>
<feature type="transmembrane region" description="Helical" evidence="7">
    <location>
        <begin position="102"/>
        <end position="124"/>
    </location>
</feature>
<dbReference type="Pfam" id="PF00860">
    <property type="entry name" value="Xan_ur_permease"/>
    <property type="match status" value="1"/>
</dbReference>
<protein>
    <submittedName>
        <fullName evidence="8">NCS2 family permease</fullName>
    </submittedName>
</protein>
<name>A0ABS5LDH1_9BACI</name>
<keyword evidence="6 7" id="KW-0472">Membrane</keyword>
<comment type="subcellular location">
    <subcellularLocation>
        <location evidence="1">Membrane</location>
        <topology evidence="1">Multi-pass membrane protein</topology>
    </subcellularLocation>
</comment>
<feature type="transmembrane region" description="Helical" evidence="7">
    <location>
        <begin position="417"/>
        <end position="435"/>
    </location>
</feature>
<dbReference type="InterPro" id="IPR006043">
    <property type="entry name" value="NCS2"/>
</dbReference>
<evidence type="ECO:0000256" key="4">
    <source>
        <dbReference type="ARBA" id="ARBA00022692"/>
    </source>
</evidence>
<feature type="transmembrane region" description="Helical" evidence="7">
    <location>
        <begin position="201"/>
        <end position="218"/>
    </location>
</feature>
<organism evidence="8 9">
    <name type="scientific">Metabacillus flavus</name>
    <dbReference type="NCBI Taxonomy" id="2823519"/>
    <lineage>
        <taxon>Bacteria</taxon>
        <taxon>Bacillati</taxon>
        <taxon>Bacillota</taxon>
        <taxon>Bacilli</taxon>
        <taxon>Bacillales</taxon>
        <taxon>Bacillaceae</taxon>
        <taxon>Metabacillus</taxon>
    </lineage>
</organism>
<evidence type="ECO:0000256" key="2">
    <source>
        <dbReference type="ARBA" id="ARBA00005697"/>
    </source>
</evidence>
<keyword evidence="5 7" id="KW-1133">Transmembrane helix</keyword>
<keyword evidence="3" id="KW-0813">Transport</keyword>
<comment type="similarity">
    <text evidence="2">Belongs to the nucleobase:cation symporter-2 (NCS2) (TC 2.A.40) family. Azg-like subfamily.</text>
</comment>